<reference evidence="1" key="1">
    <citation type="submission" date="2022-06" db="EMBL/GenBank/DDBJ databases">
        <authorList>
            <person name="Berger JAMES D."/>
            <person name="Berger JAMES D."/>
        </authorList>
    </citation>
    <scope>NUCLEOTIDE SEQUENCE [LARGE SCALE GENOMIC DNA]</scope>
</reference>
<organism evidence="1 2">
    <name type="scientific">Trichobilharzia regenti</name>
    <name type="common">Nasal bird schistosome</name>
    <dbReference type="NCBI Taxonomy" id="157069"/>
    <lineage>
        <taxon>Eukaryota</taxon>
        <taxon>Metazoa</taxon>
        <taxon>Spiralia</taxon>
        <taxon>Lophotrochozoa</taxon>
        <taxon>Platyhelminthes</taxon>
        <taxon>Trematoda</taxon>
        <taxon>Digenea</taxon>
        <taxon>Strigeidida</taxon>
        <taxon>Schistosomatoidea</taxon>
        <taxon>Schistosomatidae</taxon>
        <taxon>Trichobilharzia</taxon>
    </lineage>
</organism>
<name>A0AA85J6I8_TRIRE</name>
<sequence>MDDSKETPQSIPLRDLSVSVNGVQASFADDDKAYYLYDVDNDEQHQSASRDLDNATPKTLALCNRYPCHYGFYVYFPSTTIDDDDDDLIPFHRKAFMDKVSRLQNPEYVKEVLGTKCTHDAYSDRRIRSIE</sequence>
<dbReference type="AlphaFoldDB" id="A0AA85J6I8"/>
<keyword evidence="1" id="KW-1185">Reference proteome</keyword>
<evidence type="ECO:0000313" key="2">
    <source>
        <dbReference type="WBParaSite" id="TREG1_129430.1"/>
    </source>
</evidence>
<evidence type="ECO:0000313" key="1">
    <source>
        <dbReference type="Proteomes" id="UP000050795"/>
    </source>
</evidence>
<reference evidence="2" key="2">
    <citation type="submission" date="2023-11" db="UniProtKB">
        <authorList>
            <consortium name="WormBaseParasite"/>
        </authorList>
    </citation>
    <scope>IDENTIFICATION</scope>
</reference>
<accession>A0AA85J6I8</accession>
<proteinExistence type="predicted"/>
<protein>
    <submittedName>
        <fullName evidence="2">Uncharacterized protein</fullName>
    </submittedName>
</protein>
<dbReference type="Proteomes" id="UP000050795">
    <property type="component" value="Unassembled WGS sequence"/>
</dbReference>
<dbReference type="WBParaSite" id="TREG1_129430.1">
    <property type="protein sequence ID" value="TREG1_129430.1"/>
    <property type="gene ID" value="TREG1_129430"/>
</dbReference>